<evidence type="ECO:0000256" key="1">
    <source>
        <dbReference type="SAM" id="MobiDB-lite"/>
    </source>
</evidence>
<comment type="caution">
    <text evidence="2">The sequence shown here is derived from an EMBL/GenBank/DDBJ whole genome shotgun (WGS) entry which is preliminary data.</text>
</comment>
<dbReference type="Proteomes" id="UP001642360">
    <property type="component" value="Unassembled WGS sequence"/>
</dbReference>
<dbReference type="AlphaFoldDB" id="A0ABC8SQP4"/>
<evidence type="ECO:0000313" key="3">
    <source>
        <dbReference type="Proteomes" id="UP001642360"/>
    </source>
</evidence>
<feature type="compositionally biased region" description="Polar residues" evidence="1">
    <location>
        <begin position="25"/>
        <end position="34"/>
    </location>
</feature>
<reference evidence="2 3" key="1">
    <citation type="submission" date="2024-02" db="EMBL/GenBank/DDBJ databases">
        <authorList>
            <person name="Vignale AGUSTIN F."/>
            <person name="Sosa J E."/>
            <person name="Modenutti C."/>
        </authorList>
    </citation>
    <scope>NUCLEOTIDE SEQUENCE [LARGE SCALE GENOMIC DNA]</scope>
</reference>
<dbReference type="EMBL" id="CAUOFW020003361">
    <property type="protein sequence ID" value="CAK9159469.1"/>
    <property type="molecule type" value="Genomic_DNA"/>
</dbReference>
<protein>
    <submittedName>
        <fullName evidence="2">Uncharacterized protein</fullName>
    </submittedName>
</protein>
<feature type="region of interest" description="Disordered" evidence="1">
    <location>
        <begin position="25"/>
        <end position="57"/>
    </location>
</feature>
<organism evidence="2 3">
    <name type="scientific">Ilex paraguariensis</name>
    <name type="common">yerba mate</name>
    <dbReference type="NCBI Taxonomy" id="185542"/>
    <lineage>
        <taxon>Eukaryota</taxon>
        <taxon>Viridiplantae</taxon>
        <taxon>Streptophyta</taxon>
        <taxon>Embryophyta</taxon>
        <taxon>Tracheophyta</taxon>
        <taxon>Spermatophyta</taxon>
        <taxon>Magnoliopsida</taxon>
        <taxon>eudicotyledons</taxon>
        <taxon>Gunneridae</taxon>
        <taxon>Pentapetalae</taxon>
        <taxon>asterids</taxon>
        <taxon>campanulids</taxon>
        <taxon>Aquifoliales</taxon>
        <taxon>Aquifoliaceae</taxon>
        <taxon>Ilex</taxon>
    </lineage>
</organism>
<gene>
    <name evidence="2" type="ORF">ILEXP_LOCUS28163</name>
</gene>
<feature type="non-terminal residue" evidence="2">
    <location>
        <position position="57"/>
    </location>
</feature>
<proteinExistence type="predicted"/>
<sequence length="57" mass="6450">MKANYEYEMRIGNKGERERTLRNQTLGGNKQNGKVKSMARRRPSVGSVLKKGAREGI</sequence>
<keyword evidence="3" id="KW-1185">Reference proteome</keyword>
<accession>A0ABC8SQP4</accession>
<name>A0ABC8SQP4_9AQUA</name>
<evidence type="ECO:0000313" key="2">
    <source>
        <dbReference type="EMBL" id="CAK9159469.1"/>
    </source>
</evidence>